<dbReference type="InterPro" id="IPR051046">
    <property type="entry name" value="MurCDEF_CellWall_CoF430Synth"/>
</dbReference>
<evidence type="ECO:0000256" key="1">
    <source>
        <dbReference type="ARBA" id="ARBA00022490"/>
    </source>
</evidence>
<keyword evidence="9 10" id="KW-0961">Cell wall biogenesis/degradation</keyword>
<dbReference type="Gene3D" id="3.90.190.20">
    <property type="entry name" value="Mur ligase, C-terminal domain"/>
    <property type="match status" value="1"/>
</dbReference>
<dbReference type="SUPFAM" id="SSF53244">
    <property type="entry name" value="MurD-like peptide ligases, peptide-binding domain"/>
    <property type="match status" value="1"/>
</dbReference>
<dbReference type="Pfam" id="PF08245">
    <property type="entry name" value="Mur_ligase_M"/>
    <property type="match status" value="1"/>
</dbReference>
<proteinExistence type="inferred from homology"/>
<evidence type="ECO:0000256" key="2">
    <source>
        <dbReference type="ARBA" id="ARBA00022598"/>
    </source>
</evidence>
<keyword evidence="3 10" id="KW-0132">Cell division</keyword>
<evidence type="ECO:0000313" key="15">
    <source>
        <dbReference type="Proteomes" id="UP001236500"/>
    </source>
</evidence>
<keyword evidence="15" id="KW-1185">Reference proteome</keyword>
<dbReference type="SUPFAM" id="SSF63418">
    <property type="entry name" value="MurE/MurF N-terminal domain"/>
    <property type="match status" value="1"/>
</dbReference>
<keyword evidence="6 10" id="KW-0133">Cell shape</keyword>
<evidence type="ECO:0000259" key="12">
    <source>
        <dbReference type="Pfam" id="PF02875"/>
    </source>
</evidence>
<feature type="domain" description="Mur ligase central" evidence="13">
    <location>
        <begin position="106"/>
        <end position="295"/>
    </location>
</feature>
<sequence length="456" mass="48019">MIAPLSLQQLQQRFGGELINGSVSFNAVCTDTRKLDESALFVALRGESFDAHDFLASLDGKVLAVVTEQIIPDSATPQWLVEDTTIALGQIGILCREQFSGPVIGITGSCGKTTVKEMLAAIFGLRHKVCVTRGNLNNHFGVPMTLFSLAPEHQVLIVEMGASGPDEIGYLCSIAKPQITAVNNVMPAHVEGFGSVDGIATAKGQIYTSLHAGGIAVLNADDAYADYWRGHIPEGVRTLEVGLGHQWAVHPDNIVVDAGGCPSFDLVIEGIAHPVQLQLLGEHNVHNALVAAGLAYAAGVTVAEIAEGLGALTGVGGRMQSLPGNTAGTVIDDSYNANPGSVSAAIEMLAQRAGKKILVLGDMAELGPEADEAHRQMGRLARERGIDQLYTLGALSAAASVEFAADRPHAQKNFSERESLIRALAPELDENTTVLVKGSRSARMELVVQALTNGNQ</sequence>
<comment type="subcellular location">
    <subcellularLocation>
        <location evidence="10 11">Cytoplasm</location>
    </subcellularLocation>
</comment>
<keyword evidence="4 10" id="KW-0547">Nucleotide-binding</keyword>
<keyword evidence="7 10" id="KW-0573">Peptidoglycan synthesis</keyword>
<dbReference type="SUPFAM" id="SSF53623">
    <property type="entry name" value="MurD-like peptide ligases, catalytic domain"/>
    <property type="match status" value="1"/>
</dbReference>
<dbReference type="GO" id="GO:0016874">
    <property type="term" value="F:ligase activity"/>
    <property type="evidence" value="ECO:0007669"/>
    <property type="project" value="UniProtKB-KW"/>
</dbReference>
<comment type="pathway">
    <text evidence="10 11">Cell wall biogenesis; peptidoglycan biosynthesis.</text>
</comment>
<keyword evidence="5 10" id="KW-0067">ATP-binding</keyword>
<evidence type="ECO:0000256" key="11">
    <source>
        <dbReference type="RuleBase" id="RU004136"/>
    </source>
</evidence>
<comment type="similarity">
    <text evidence="10">Belongs to the MurCDEF family. MurF subfamily.</text>
</comment>
<dbReference type="Pfam" id="PF02875">
    <property type="entry name" value="Mur_ligase_C"/>
    <property type="match status" value="1"/>
</dbReference>
<dbReference type="RefSeq" id="WP_280321875.1">
    <property type="nucleotide sequence ID" value="NZ_CP118605.1"/>
</dbReference>
<evidence type="ECO:0000256" key="7">
    <source>
        <dbReference type="ARBA" id="ARBA00022984"/>
    </source>
</evidence>
<dbReference type="EMBL" id="CP118605">
    <property type="protein sequence ID" value="WGL17943.1"/>
    <property type="molecule type" value="Genomic_DNA"/>
</dbReference>
<dbReference type="EC" id="6.3.2.10" evidence="10 11"/>
<reference evidence="14 15" key="1">
    <citation type="submission" date="2023-02" db="EMBL/GenBank/DDBJ databases">
        <title>Description and genomic characterization of Microbulbifer bruguierae sp. nov., isolated from the sediment of mangrove plant Bruguiera sexangula.</title>
        <authorList>
            <person name="Long M."/>
        </authorList>
    </citation>
    <scope>NUCLEOTIDE SEQUENCE [LARGE SCALE GENOMIC DNA]</scope>
    <source>
        <strain evidence="14 15">H12</strain>
    </source>
</reference>
<keyword evidence="2 10" id="KW-0436">Ligase</keyword>
<feature type="domain" description="Mur ligase C-terminal" evidence="12">
    <location>
        <begin position="317"/>
        <end position="440"/>
    </location>
</feature>
<dbReference type="PANTHER" id="PTHR43024">
    <property type="entry name" value="UDP-N-ACETYLMURAMOYL-TRIPEPTIDE--D-ALANYL-D-ALANINE LIGASE"/>
    <property type="match status" value="1"/>
</dbReference>
<dbReference type="InterPro" id="IPR004101">
    <property type="entry name" value="Mur_ligase_C"/>
</dbReference>
<evidence type="ECO:0000256" key="3">
    <source>
        <dbReference type="ARBA" id="ARBA00022618"/>
    </source>
</evidence>
<evidence type="ECO:0000256" key="4">
    <source>
        <dbReference type="ARBA" id="ARBA00022741"/>
    </source>
</evidence>
<evidence type="ECO:0000256" key="10">
    <source>
        <dbReference type="HAMAP-Rule" id="MF_02019"/>
    </source>
</evidence>
<dbReference type="InterPro" id="IPR036565">
    <property type="entry name" value="Mur-like_cat_sf"/>
</dbReference>
<comment type="catalytic activity">
    <reaction evidence="10 11">
        <text>D-alanyl-D-alanine + UDP-N-acetyl-alpha-D-muramoyl-L-alanyl-gamma-D-glutamyl-meso-2,6-diaminopimelate + ATP = UDP-N-acetyl-alpha-D-muramoyl-L-alanyl-gamma-D-glutamyl-meso-2,6-diaminopimeloyl-D-alanyl-D-alanine + ADP + phosphate + H(+)</text>
        <dbReference type="Rhea" id="RHEA:28374"/>
        <dbReference type="ChEBI" id="CHEBI:15378"/>
        <dbReference type="ChEBI" id="CHEBI:30616"/>
        <dbReference type="ChEBI" id="CHEBI:43474"/>
        <dbReference type="ChEBI" id="CHEBI:57822"/>
        <dbReference type="ChEBI" id="CHEBI:61386"/>
        <dbReference type="ChEBI" id="CHEBI:83905"/>
        <dbReference type="ChEBI" id="CHEBI:456216"/>
        <dbReference type="EC" id="6.3.2.10"/>
    </reaction>
</comment>
<evidence type="ECO:0000256" key="6">
    <source>
        <dbReference type="ARBA" id="ARBA00022960"/>
    </source>
</evidence>
<dbReference type="InterPro" id="IPR035911">
    <property type="entry name" value="MurE/MurF_N"/>
</dbReference>
<protein>
    <recommendedName>
        <fullName evidence="10 11">UDP-N-acetylmuramoyl-tripeptide--D-alanyl-D-alanine ligase</fullName>
        <ecNumber evidence="10 11">6.3.2.10</ecNumber>
    </recommendedName>
    <alternativeName>
        <fullName evidence="10">D-alanyl-D-alanine-adding enzyme</fullName>
    </alternativeName>
</protein>
<dbReference type="HAMAP" id="MF_02019">
    <property type="entry name" value="MurF"/>
    <property type="match status" value="1"/>
</dbReference>
<organism evidence="14 15">
    <name type="scientific">Microbulbifer bruguierae</name>
    <dbReference type="NCBI Taxonomy" id="3029061"/>
    <lineage>
        <taxon>Bacteria</taxon>
        <taxon>Pseudomonadati</taxon>
        <taxon>Pseudomonadota</taxon>
        <taxon>Gammaproteobacteria</taxon>
        <taxon>Cellvibrionales</taxon>
        <taxon>Microbulbiferaceae</taxon>
        <taxon>Microbulbifer</taxon>
    </lineage>
</organism>
<comment type="function">
    <text evidence="10 11">Involved in cell wall formation. Catalyzes the final step in the synthesis of UDP-N-acetylmuramoyl-pentapeptide, the precursor of murein.</text>
</comment>
<dbReference type="Proteomes" id="UP001236500">
    <property type="component" value="Chromosome"/>
</dbReference>
<dbReference type="PANTHER" id="PTHR43024:SF1">
    <property type="entry name" value="UDP-N-ACETYLMURAMOYL-TRIPEPTIDE--D-ALANYL-D-ALANINE LIGASE"/>
    <property type="match status" value="1"/>
</dbReference>
<evidence type="ECO:0000256" key="9">
    <source>
        <dbReference type="ARBA" id="ARBA00023316"/>
    </source>
</evidence>
<gene>
    <name evidence="10" type="primary">murF</name>
    <name evidence="14" type="ORF">PVT68_06500</name>
</gene>
<accession>A0ABY8NK13</accession>
<dbReference type="InterPro" id="IPR013221">
    <property type="entry name" value="Mur_ligase_cen"/>
</dbReference>
<dbReference type="Gene3D" id="3.40.1190.10">
    <property type="entry name" value="Mur-like, catalytic domain"/>
    <property type="match status" value="1"/>
</dbReference>
<dbReference type="Gene3D" id="3.40.1390.10">
    <property type="entry name" value="MurE/MurF, N-terminal domain"/>
    <property type="match status" value="1"/>
</dbReference>
<dbReference type="InterPro" id="IPR005863">
    <property type="entry name" value="UDP-N-AcMur_synth"/>
</dbReference>
<dbReference type="InterPro" id="IPR036615">
    <property type="entry name" value="Mur_ligase_C_dom_sf"/>
</dbReference>
<feature type="binding site" evidence="10">
    <location>
        <begin position="108"/>
        <end position="114"/>
    </location>
    <ligand>
        <name>ATP</name>
        <dbReference type="ChEBI" id="CHEBI:30616"/>
    </ligand>
</feature>
<keyword evidence="1 10" id="KW-0963">Cytoplasm</keyword>
<dbReference type="NCBIfam" id="TIGR01143">
    <property type="entry name" value="murF"/>
    <property type="match status" value="1"/>
</dbReference>
<evidence type="ECO:0000256" key="5">
    <source>
        <dbReference type="ARBA" id="ARBA00022840"/>
    </source>
</evidence>
<keyword evidence="8 10" id="KW-0131">Cell cycle</keyword>
<evidence type="ECO:0000256" key="8">
    <source>
        <dbReference type="ARBA" id="ARBA00023306"/>
    </source>
</evidence>
<name>A0ABY8NK13_9GAMM</name>
<evidence type="ECO:0000313" key="14">
    <source>
        <dbReference type="EMBL" id="WGL17943.1"/>
    </source>
</evidence>
<evidence type="ECO:0000259" key="13">
    <source>
        <dbReference type="Pfam" id="PF08245"/>
    </source>
</evidence>